<organism evidence="2 3">
    <name type="scientific">Allokutzneria multivorans</name>
    <dbReference type="NCBI Taxonomy" id="1142134"/>
    <lineage>
        <taxon>Bacteria</taxon>
        <taxon>Bacillati</taxon>
        <taxon>Actinomycetota</taxon>
        <taxon>Actinomycetes</taxon>
        <taxon>Pseudonocardiales</taxon>
        <taxon>Pseudonocardiaceae</taxon>
        <taxon>Allokutzneria</taxon>
    </lineage>
</organism>
<protein>
    <submittedName>
        <fullName evidence="2">Nuclear transport factor 2 family protein</fullName>
    </submittedName>
</protein>
<keyword evidence="3" id="KW-1185">Reference proteome</keyword>
<comment type="caution">
    <text evidence="2">The sequence shown here is derived from an EMBL/GenBank/DDBJ whole genome shotgun (WGS) entry which is preliminary data.</text>
</comment>
<dbReference type="InterPro" id="IPR037401">
    <property type="entry name" value="SnoaL-like"/>
</dbReference>
<dbReference type="RefSeq" id="WP_344872753.1">
    <property type="nucleotide sequence ID" value="NZ_BAABAL010000005.1"/>
</dbReference>
<proteinExistence type="predicted"/>
<dbReference type="InterPro" id="IPR032710">
    <property type="entry name" value="NTF2-like_dom_sf"/>
</dbReference>
<gene>
    <name evidence="2" type="ORF">GCM10022247_18970</name>
</gene>
<sequence length="165" mass="18263">MSLDVARTTTETFRRATENGDVELAVSMMSEDVVLRSPLTDRGRFTGKADVRAVFEAAMGSFKDIRFHTDLGDDRKRALFYRGRVGRTAIEECSLVRLDEEGRIVELTMWIRPLPGIVAVMGALGPKIARGFGKPRMAVLLSVLIKPLQLMVGSGDKLAARVLKR</sequence>
<dbReference type="Gene3D" id="3.10.450.50">
    <property type="match status" value="1"/>
</dbReference>
<dbReference type="Proteomes" id="UP001501747">
    <property type="component" value="Unassembled WGS sequence"/>
</dbReference>
<evidence type="ECO:0000259" key="1">
    <source>
        <dbReference type="Pfam" id="PF12680"/>
    </source>
</evidence>
<feature type="domain" description="SnoaL-like" evidence="1">
    <location>
        <begin position="12"/>
        <end position="106"/>
    </location>
</feature>
<dbReference type="Pfam" id="PF12680">
    <property type="entry name" value="SnoaL_2"/>
    <property type="match status" value="1"/>
</dbReference>
<name>A0ABP7RKR0_9PSEU</name>
<dbReference type="SUPFAM" id="SSF54427">
    <property type="entry name" value="NTF2-like"/>
    <property type="match status" value="1"/>
</dbReference>
<reference evidence="3" key="1">
    <citation type="journal article" date="2019" name="Int. J. Syst. Evol. Microbiol.">
        <title>The Global Catalogue of Microorganisms (GCM) 10K type strain sequencing project: providing services to taxonomists for standard genome sequencing and annotation.</title>
        <authorList>
            <consortium name="The Broad Institute Genomics Platform"/>
            <consortium name="The Broad Institute Genome Sequencing Center for Infectious Disease"/>
            <person name="Wu L."/>
            <person name="Ma J."/>
        </authorList>
    </citation>
    <scope>NUCLEOTIDE SEQUENCE [LARGE SCALE GENOMIC DNA]</scope>
    <source>
        <strain evidence="3">JCM 17342</strain>
    </source>
</reference>
<accession>A0ABP7RKR0</accession>
<evidence type="ECO:0000313" key="2">
    <source>
        <dbReference type="EMBL" id="GAA3998924.1"/>
    </source>
</evidence>
<evidence type="ECO:0000313" key="3">
    <source>
        <dbReference type="Proteomes" id="UP001501747"/>
    </source>
</evidence>
<dbReference type="EMBL" id="BAABAL010000005">
    <property type="protein sequence ID" value="GAA3998924.1"/>
    <property type="molecule type" value="Genomic_DNA"/>
</dbReference>